<name>I3X9F5_SINF2</name>
<feature type="binding site" evidence="9">
    <location>
        <position position="123"/>
    </location>
    <ligand>
        <name>Mg(2+)</name>
        <dbReference type="ChEBI" id="CHEBI:18420"/>
    </ligand>
</feature>
<feature type="region of interest" description="Disordered" evidence="11">
    <location>
        <begin position="1"/>
        <end position="32"/>
    </location>
</feature>
<feature type="region of interest" description="Disordered" evidence="11">
    <location>
        <begin position="62"/>
        <end position="90"/>
    </location>
</feature>
<accession>I3X9F5</accession>
<keyword evidence="8 9" id="KW-0460">Magnesium</keyword>
<evidence type="ECO:0000256" key="6">
    <source>
        <dbReference type="ARBA" id="ARBA00022777"/>
    </source>
</evidence>
<evidence type="ECO:0000256" key="1">
    <source>
        <dbReference type="ARBA" id="ARBA00008748"/>
    </source>
</evidence>
<keyword evidence="5 9" id="KW-0547">Nucleotide-binding</keyword>
<dbReference type="EMBL" id="CP003563">
    <property type="protein sequence ID" value="AFL52511.1"/>
    <property type="molecule type" value="Genomic_DNA"/>
</dbReference>
<keyword evidence="6 9" id="KW-0418">Kinase</keyword>
<comment type="caution">
    <text evidence="9">Lacks conserved residue(s) required for the propagation of feature annotation.</text>
</comment>
<evidence type="ECO:0000256" key="9">
    <source>
        <dbReference type="HAMAP-Rule" id="MF_00020"/>
    </source>
</evidence>
<evidence type="ECO:0000256" key="7">
    <source>
        <dbReference type="ARBA" id="ARBA00022840"/>
    </source>
</evidence>
<evidence type="ECO:0000256" key="8">
    <source>
        <dbReference type="ARBA" id="ARBA00022842"/>
    </source>
</evidence>
<dbReference type="GO" id="GO:0000287">
    <property type="term" value="F:magnesium ion binding"/>
    <property type="evidence" value="ECO:0007669"/>
    <property type="project" value="UniProtKB-UniRule"/>
</dbReference>
<keyword evidence="3 9" id="KW-0808">Transferase</keyword>
<feature type="active site" description="Proton donor/acceptor" evidence="9">
    <location>
        <position position="259"/>
    </location>
</feature>
<keyword evidence="2 9" id="KW-0963">Cytoplasm</keyword>
<comment type="subcellular location">
    <subcellularLocation>
        <location evidence="9">Cytoplasm</location>
    </subcellularLocation>
</comment>
<dbReference type="Gene3D" id="3.30.420.40">
    <property type="match status" value="2"/>
</dbReference>
<dbReference type="Proteomes" id="UP000006180">
    <property type="component" value="Chromosome"/>
</dbReference>
<comment type="cofactor">
    <cofactor evidence="9">
        <name>Mg(2+)</name>
        <dbReference type="ChEBI" id="CHEBI:18420"/>
    </cofactor>
    <cofactor evidence="9">
        <name>Mn(2+)</name>
        <dbReference type="ChEBI" id="CHEBI:29035"/>
    </cofactor>
    <text evidence="9">Mg(2+). Can also accept Mn(2+).</text>
</comment>
<feature type="binding site" evidence="9">
    <location>
        <position position="130"/>
    </location>
    <ligand>
        <name>ATP</name>
        <dbReference type="ChEBI" id="CHEBI:30616"/>
    </ligand>
</feature>
<evidence type="ECO:0000313" key="12">
    <source>
        <dbReference type="EMBL" id="AFL52511.1"/>
    </source>
</evidence>
<dbReference type="InterPro" id="IPR000890">
    <property type="entry name" value="Aliphatic_acid_kin_short-chain"/>
</dbReference>
<organism evidence="12 13">
    <name type="scientific">Sinorhizobium fredii (strain USDA 257)</name>
    <dbReference type="NCBI Taxonomy" id="1185652"/>
    <lineage>
        <taxon>Bacteria</taxon>
        <taxon>Pseudomonadati</taxon>
        <taxon>Pseudomonadota</taxon>
        <taxon>Alphaproteobacteria</taxon>
        <taxon>Hyphomicrobiales</taxon>
        <taxon>Rhizobiaceae</taxon>
        <taxon>Sinorhizobium/Ensifer group</taxon>
        <taxon>Sinorhizobium</taxon>
    </lineage>
</organism>
<keyword evidence="4 9" id="KW-0479">Metal-binding</keyword>
<dbReference type="PROSITE" id="PS01075">
    <property type="entry name" value="ACETATE_KINASE_1"/>
    <property type="match status" value="1"/>
</dbReference>
<dbReference type="InterPro" id="IPR004372">
    <property type="entry name" value="Ac/propionate_kinase"/>
</dbReference>
<dbReference type="GO" id="GO:0006085">
    <property type="term" value="P:acetyl-CoA biosynthetic process"/>
    <property type="evidence" value="ECO:0007669"/>
    <property type="project" value="UniProtKB-UniRule"/>
</dbReference>
<dbReference type="AlphaFoldDB" id="I3X9F5"/>
<dbReference type="PRINTS" id="PR00471">
    <property type="entry name" value="ACETATEKNASE"/>
</dbReference>
<dbReference type="HOGENOM" id="CLU_020352_0_0_5"/>
<feature type="binding site" evidence="9">
    <location>
        <position position="491"/>
    </location>
    <ligand>
        <name>Mg(2+)</name>
        <dbReference type="ChEBI" id="CHEBI:18420"/>
    </ligand>
</feature>
<dbReference type="PATRIC" id="fig|1185652.3.peg.4118"/>
<dbReference type="STRING" id="1185652.USDA257_c39670"/>
<dbReference type="GO" id="GO:0005829">
    <property type="term" value="C:cytosol"/>
    <property type="evidence" value="ECO:0007669"/>
    <property type="project" value="TreeGrafter"/>
</dbReference>
<evidence type="ECO:0000256" key="10">
    <source>
        <dbReference type="RuleBase" id="RU003835"/>
    </source>
</evidence>
<reference evidence="12 13" key="1">
    <citation type="journal article" date="2012" name="J. Bacteriol.">
        <title>Complete genome sequence of the broad-host-range strain Sinorhizobium fredii USDA257.</title>
        <authorList>
            <person name="Schuldes J."/>
            <person name="Rodriguez Orbegoso M."/>
            <person name="Schmeisser C."/>
            <person name="Krishnan H.B."/>
            <person name="Daniel R."/>
            <person name="Streit W.R."/>
        </authorList>
    </citation>
    <scope>NUCLEOTIDE SEQUENCE [LARGE SCALE GENOMIC DNA]</scope>
    <source>
        <strain evidence="12 13">USDA 257</strain>
    </source>
</reference>
<feature type="site" description="Transition state stabilizer" evidence="9">
    <location>
        <position position="290"/>
    </location>
</feature>
<dbReference type="PROSITE" id="PS01076">
    <property type="entry name" value="ACETATE_KINASE_2"/>
    <property type="match status" value="1"/>
</dbReference>
<feature type="binding site" evidence="9">
    <location>
        <begin position="393"/>
        <end position="395"/>
    </location>
    <ligand>
        <name>ATP</name>
        <dbReference type="ChEBI" id="CHEBI:30616"/>
    </ligand>
</feature>
<protein>
    <recommendedName>
        <fullName evidence="9">Acetate kinase</fullName>
        <ecNumber evidence="9">2.7.2.1</ecNumber>
    </recommendedName>
    <alternativeName>
        <fullName evidence="9">Acetokinase</fullName>
    </alternativeName>
</protein>
<comment type="subunit">
    <text evidence="9">Homodimer.</text>
</comment>
<comment type="pathway">
    <text evidence="9">Metabolic intermediate biosynthesis; acetyl-CoA biosynthesis; acetyl-CoA from acetate: step 1/2.</text>
</comment>
<feature type="compositionally biased region" description="Basic and acidic residues" evidence="11">
    <location>
        <begin position="70"/>
        <end position="80"/>
    </location>
</feature>
<sequence length="510" mass="54664">METSVCGDKSKARRYARRPASLPRRSAVPGASGTDCVLSRIERLSSGIPRVCAPAIASVAIGSRSSPSPETDHAITEQNRRGITRPSHNRGSYSIAASCVPDMTLGWRRPAEMQNGRNILILNGGSSSLKFAVCESARRDSWTSRGRFERIGTSDTLFIVTEGRTESRRDAGSINHGTATSFLLDWLEKRLGLASIAAVGHRVVHGGLKYQAPEVIDDSMIAELRRLRPFAPEHLPTELDVISACTKRLEKVLQVACFDTAFHRDMPAVARVLPLPRRFNAEGVLRYGFHGISYTHILESLRTSAPELASKGRLIFAHLGNGASLAAIKDGRSIDTTMGFTPAAGIPMSTRSGDLDPGIFLYLLTNSGVDATGFDRMINHHSGLLGISETSGDLRDLLDREESDGRAAEAVALFCYSVKKQIGAYAAALGGLDLLVFTGGIGQHSPVIRKRICDGLGFLGIELDPALNASAKPVISAAGTGVEVRVVAADEEAVIAAAVNDILTRKETSR</sequence>
<comment type="function">
    <text evidence="9">Catalyzes the formation of acetyl phosphate from acetate and ATP. Can also catalyze the reverse reaction.</text>
</comment>
<evidence type="ECO:0000256" key="5">
    <source>
        <dbReference type="ARBA" id="ARBA00022741"/>
    </source>
</evidence>
<evidence type="ECO:0000313" key="13">
    <source>
        <dbReference type="Proteomes" id="UP000006180"/>
    </source>
</evidence>
<proteinExistence type="inferred from homology"/>
<dbReference type="PANTHER" id="PTHR21060:SF21">
    <property type="entry name" value="ACETATE KINASE"/>
    <property type="match status" value="1"/>
</dbReference>
<dbReference type="PANTHER" id="PTHR21060">
    <property type="entry name" value="ACETATE KINASE"/>
    <property type="match status" value="1"/>
</dbReference>
<dbReference type="GO" id="GO:0005524">
    <property type="term" value="F:ATP binding"/>
    <property type="evidence" value="ECO:0007669"/>
    <property type="project" value="UniProtKB-KW"/>
</dbReference>
<dbReference type="Pfam" id="PF00871">
    <property type="entry name" value="Acetate_kinase"/>
    <property type="match status" value="1"/>
</dbReference>
<feature type="site" description="Transition state stabilizer" evidence="9">
    <location>
        <position position="351"/>
    </location>
</feature>
<dbReference type="InterPro" id="IPR043129">
    <property type="entry name" value="ATPase_NBD"/>
</dbReference>
<gene>
    <name evidence="9" type="primary">ackA</name>
    <name evidence="12" type="synonym">ackA2</name>
    <name evidence="12" type="ORF">USDA257_c39670</name>
</gene>
<evidence type="ECO:0000256" key="11">
    <source>
        <dbReference type="SAM" id="MobiDB-lite"/>
    </source>
</evidence>
<dbReference type="GO" id="GO:0008776">
    <property type="term" value="F:acetate kinase activity"/>
    <property type="evidence" value="ECO:0007669"/>
    <property type="project" value="UniProtKB-UniRule"/>
</dbReference>
<comment type="catalytic activity">
    <reaction evidence="9">
        <text>acetate + ATP = acetyl phosphate + ADP</text>
        <dbReference type="Rhea" id="RHEA:11352"/>
        <dbReference type="ChEBI" id="CHEBI:22191"/>
        <dbReference type="ChEBI" id="CHEBI:30089"/>
        <dbReference type="ChEBI" id="CHEBI:30616"/>
        <dbReference type="ChEBI" id="CHEBI:456216"/>
        <dbReference type="EC" id="2.7.2.1"/>
    </reaction>
</comment>
<dbReference type="UniPathway" id="UPA00340">
    <property type="reaction ID" value="UER00458"/>
</dbReference>
<comment type="similarity">
    <text evidence="1 9 10">Belongs to the acetokinase family.</text>
</comment>
<dbReference type="GO" id="GO:0006083">
    <property type="term" value="P:acetate metabolic process"/>
    <property type="evidence" value="ECO:0007669"/>
    <property type="project" value="TreeGrafter"/>
</dbReference>
<evidence type="ECO:0000256" key="4">
    <source>
        <dbReference type="ARBA" id="ARBA00022723"/>
    </source>
</evidence>
<evidence type="ECO:0000256" key="2">
    <source>
        <dbReference type="ARBA" id="ARBA00022490"/>
    </source>
</evidence>
<dbReference type="HAMAP" id="MF_00020">
    <property type="entry name" value="Acetate_kinase"/>
    <property type="match status" value="1"/>
</dbReference>
<dbReference type="NCBIfam" id="TIGR00016">
    <property type="entry name" value="ackA"/>
    <property type="match status" value="1"/>
</dbReference>
<dbReference type="eggNOG" id="COG0282">
    <property type="taxonomic scope" value="Bacteria"/>
</dbReference>
<dbReference type="KEGG" id="sfd:USDA257_c39670"/>
<feature type="binding site" evidence="9">
    <location>
        <begin position="318"/>
        <end position="322"/>
    </location>
    <ligand>
        <name>ATP</name>
        <dbReference type="ChEBI" id="CHEBI:30616"/>
    </ligand>
</feature>
<dbReference type="SUPFAM" id="SSF53067">
    <property type="entry name" value="Actin-like ATPase domain"/>
    <property type="match status" value="2"/>
</dbReference>
<dbReference type="EC" id="2.7.2.1" evidence="9"/>
<keyword evidence="7 9" id="KW-0067">ATP-binding</keyword>
<evidence type="ECO:0000256" key="3">
    <source>
        <dbReference type="ARBA" id="ARBA00022679"/>
    </source>
</evidence>
<feature type="binding site" evidence="9">
    <location>
        <position position="202"/>
    </location>
    <ligand>
        <name>substrate</name>
    </ligand>
</feature>
<dbReference type="InterPro" id="IPR023865">
    <property type="entry name" value="Aliphatic_acid_kinase_CS"/>
</dbReference>
<feature type="compositionally biased region" description="Low complexity" evidence="11">
    <location>
        <begin position="18"/>
        <end position="27"/>
    </location>
</feature>